<evidence type="ECO:0000259" key="3">
    <source>
        <dbReference type="PROSITE" id="PS51031"/>
    </source>
</evidence>
<evidence type="ECO:0000313" key="4">
    <source>
        <dbReference type="EMBL" id="CAG9773454.1"/>
    </source>
</evidence>
<gene>
    <name evidence="4" type="ORF">CEUTPL_LOCUS13845</name>
</gene>
<sequence>MQFIKGVIAPATTQGNLSASVNTVNDNFDVDGLNDVSSPISSLGQDDITTQQMCSNSNDIYSQPRPTSKTDTFANPQKSTRKRRATEQSEIDRYLEIEKQKIELLRSDQNKSSEPTQNPDYHFLMSLLPYFGEFEGIEKLGVRASIQNVIMEALKRKKQNLPLNHVHPVYSINVPISTNDMTNHSIVESVENSQDSTTYLFQSFDE</sequence>
<dbReference type="InterPro" id="IPR004210">
    <property type="entry name" value="BESS_motif"/>
</dbReference>
<accession>A0A9N9N050</accession>
<dbReference type="AlphaFoldDB" id="A0A9N9N050"/>
<dbReference type="GO" id="GO:0005634">
    <property type="term" value="C:nucleus"/>
    <property type="evidence" value="ECO:0007669"/>
    <property type="project" value="UniProtKB-SubCell"/>
</dbReference>
<evidence type="ECO:0000256" key="1">
    <source>
        <dbReference type="PROSITE-ProRule" id="PRU00371"/>
    </source>
</evidence>
<organism evidence="4 5">
    <name type="scientific">Ceutorhynchus assimilis</name>
    <name type="common">cabbage seed weevil</name>
    <dbReference type="NCBI Taxonomy" id="467358"/>
    <lineage>
        <taxon>Eukaryota</taxon>
        <taxon>Metazoa</taxon>
        <taxon>Ecdysozoa</taxon>
        <taxon>Arthropoda</taxon>
        <taxon>Hexapoda</taxon>
        <taxon>Insecta</taxon>
        <taxon>Pterygota</taxon>
        <taxon>Neoptera</taxon>
        <taxon>Endopterygota</taxon>
        <taxon>Coleoptera</taxon>
        <taxon>Polyphaga</taxon>
        <taxon>Cucujiformia</taxon>
        <taxon>Curculionidae</taxon>
        <taxon>Ceutorhynchinae</taxon>
        <taxon>Ceutorhynchus</taxon>
    </lineage>
</organism>
<dbReference type="OrthoDB" id="5803771at2759"/>
<dbReference type="Proteomes" id="UP001152799">
    <property type="component" value="Chromosome 9"/>
</dbReference>
<feature type="domain" description="BESS" evidence="3">
    <location>
        <begin position="117"/>
        <end position="156"/>
    </location>
</feature>
<dbReference type="GO" id="GO:0003677">
    <property type="term" value="F:DNA binding"/>
    <property type="evidence" value="ECO:0007669"/>
    <property type="project" value="InterPro"/>
</dbReference>
<feature type="region of interest" description="Disordered" evidence="2">
    <location>
        <begin position="56"/>
        <end position="89"/>
    </location>
</feature>
<reference evidence="4" key="1">
    <citation type="submission" date="2022-01" db="EMBL/GenBank/DDBJ databases">
        <authorList>
            <person name="King R."/>
        </authorList>
    </citation>
    <scope>NUCLEOTIDE SEQUENCE</scope>
</reference>
<feature type="compositionally biased region" description="Polar residues" evidence="2">
    <location>
        <begin position="56"/>
        <end position="78"/>
    </location>
</feature>
<evidence type="ECO:0000313" key="5">
    <source>
        <dbReference type="Proteomes" id="UP001152799"/>
    </source>
</evidence>
<evidence type="ECO:0000256" key="2">
    <source>
        <dbReference type="SAM" id="MobiDB-lite"/>
    </source>
</evidence>
<dbReference type="EMBL" id="OU892285">
    <property type="protein sequence ID" value="CAG9773454.1"/>
    <property type="molecule type" value="Genomic_DNA"/>
</dbReference>
<dbReference type="PROSITE" id="PS51031">
    <property type="entry name" value="BESS"/>
    <property type="match status" value="1"/>
</dbReference>
<comment type="subcellular location">
    <subcellularLocation>
        <location evidence="1">Nucleus</location>
    </subcellularLocation>
</comment>
<keyword evidence="1" id="KW-0539">Nucleus</keyword>
<keyword evidence="5" id="KW-1185">Reference proteome</keyword>
<protein>
    <recommendedName>
        <fullName evidence="3">BESS domain-containing protein</fullName>
    </recommendedName>
</protein>
<proteinExistence type="predicted"/>
<name>A0A9N9N050_9CUCU</name>